<sequence>MYHRLKNRLCIDQMRSNNVEKASHIILESGLISSDLETITRQVTGWTNEGRRIDALCQDIGCAEAKNDTHLGNIFCFPGDVHDEFIRAIPLSGAKRGEEIRRLKTRGILDVEDRNDLDDLANALFGELWEKIEDSISRITHFTGTGQDWALQQTRSFPIQQAGNYSRQDIEGSICPGTRSEPMGGEYSPGYSRPHSAAPVSSTTTSSFHIAASNSAAYRPTNGDGNETVRDSPGLSAKEIATPTMQSQSFGMIDEHTLAWMGSTLNMHENADPIPQEPMDTIDELTIAWMGSTLNMHENADPIPQELTDTIDERAIAWMGSTLNMHENADPIPQELTETIDERAIAWMGSTSNMHENADPIPQQPTDMLRNRGIFGPDGAVEPFTVEHRDPQSQTSIETRSMSSQYQWPVVVK</sequence>
<dbReference type="OrthoDB" id="8300246at2759"/>
<organism evidence="2 3">
    <name type="scientific">Penicillium salamii</name>
    <dbReference type="NCBI Taxonomy" id="1612424"/>
    <lineage>
        <taxon>Eukaryota</taxon>
        <taxon>Fungi</taxon>
        <taxon>Dikarya</taxon>
        <taxon>Ascomycota</taxon>
        <taxon>Pezizomycotina</taxon>
        <taxon>Eurotiomycetes</taxon>
        <taxon>Eurotiomycetidae</taxon>
        <taxon>Eurotiales</taxon>
        <taxon>Aspergillaceae</taxon>
        <taxon>Penicillium</taxon>
    </lineage>
</organism>
<evidence type="ECO:0000313" key="3">
    <source>
        <dbReference type="Proteomes" id="UP001152592"/>
    </source>
</evidence>
<evidence type="ECO:0000256" key="1">
    <source>
        <dbReference type="SAM" id="MobiDB-lite"/>
    </source>
</evidence>
<protein>
    <submittedName>
        <fullName evidence="2">Uncharacterized protein</fullName>
    </submittedName>
</protein>
<accession>A0A9W4JTM7</accession>
<comment type="caution">
    <text evidence="2">The sequence shown here is derived from an EMBL/GenBank/DDBJ whole genome shotgun (WGS) entry which is preliminary data.</text>
</comment>
<feature type="compositionally biased region" description="Polar residues" evidence="1">
    <location>
        <begin position="392"/>
        <end position="407"/>
    </location>
</feature>
<proteinExistence type="predicted"/>
<gene>
    <name evidence="2" type="ORF">PSALAMII_LOCUS8687</name>
</gene>
<feature type="region of interest" description="Disordered" evidence="1">
    <location>
        <begin position="181"/>
        <end position="202"/>
    </location>
</feature>
<feature type="region of interest" description="Disordered" evidence="1">
    <location>
        <begin position="381"/>
        <end position="413"/>
    </location>
</feature>
<dbReference type="EMBL" id="CAJVPD010000266">
    <property type="protein sequence ID" value="CAG8410941.1"/>
    <property type="molecule type" value="Genomic_DNA"/>
</dbReference>
<dbReference type="AlphaFoldDB" id="A0A9W4JTM7"/>
<reference evidence="2" key="1">
    <citation type="submission" date="2021-07" db="EMBL/GenBank/DDBJ databases">
        <authorList>
            <person name="Branca A.L. A."/>
        </authorList>
    </citation>
    <scope>NUCLEOTIDE SEQUENCE</scope>
</reference>
<dbReference type="Proteomes" id="UP001152592">
    <property type="component" value="Unassembled WGS sequence"/>
</dbReference>
<evidence type="ECO:0000313" key="2">
    <source>
        <dbReference type="EMBL" id="CAG8410941.1"/>
    </source>
</evidence>
<name>A0A9W4JTM7_9EURO</name>